<dbReference type="GO" id="GO:0005681">
    <property type="term" value="C:spliceosomal complex"/>
    <property type="evidence" value="ECO:0007669"/>
    <property type="project" value="UniProtKB-KW"/>
</dbReference>
<dbReference type="SUPFAM" id="SSF54928">
    <property type="entry name" value="RNA-binding domain, RBD"/>
    <property type="match status" value="1"/>
</dbReference>
<evidence type="ECO:0000256" key="9">
    <source>
        <dbReference type="ARBA" id="ARBA00023274"/>
    </source>
</evidence>
<evidence type="ECO:0000256" key="2">
    <source>
        <dbReference type="ARBA" id="ARBA00007243"/>
    </source>
</evidence>
<evidence type="ECO:0000256" key="3">
    <source>
        <dbReference type="ARBA" id="ARBA00022664"/>
    </source>
</evidence>
<name>A0A7S3NJ60_9STRA</name>
<keyword evidence="9" id="KW-0687">Ribonucleoprotein</keyword>
<accession>A0A7S3NJ60</accession>
<gene>
    <name evidence="13" type="ORF">ALAG00032_LOCUS1730</name>
</gene>
<feature type="domain" description="RRM" evidence="12">
    <location>
        <begin position="13"/>
        <end position="92"/>
    </location>
</feature>
<evidence type="ECO:0000259" key="12">
    <source>
        <dbReference type="PROSITE" id="PS50102"/>
    </source>
</evidence>
<comment type="subcellular location">
    <subcellularLocation>
        <location evidence="1">Nucleus</location>
    </subcellularLocation>
</comment>
<dbReference type="Pfam" id="PF00076">
    <property type="entry name" value="RRM_1"/>
    <property type="match status" value="2"/>
</dbReference>
<evidence type="ECO:0000256" key="7">
    <source>
        <dbReference type="ARBA" id="ARBA00023187"/>
    </source>
</evidence>
<dbReference type="CDD" id="cd12246">
    <property type="entry name" value="RRM1_U1A_like"/>
    <property type="match status" value="1"/>
</dbReference>
<dbReference type="InterPro" id="IPR012677">
    <property type="entry name" value="Nucleotide-bd_a/b_plait_sf"/>
</dbReference>
<dbReference type="CDD" id="cd12247">
    <property type="entry name" value="RRM2_U1A_like"/>
    <property type="match status" value="1"/>
</dbReference>
<keyword evidence="4" id="KW-0747">Spliceosome</keyword>
<feature type="region of interest" description="Disordered" evidence="11">
    <location>
        <begin position="105"/>
        <end position="143"/>
    </location>
</feature>
<dbReference type="FunFam" id="3.30.70.330:FF:000039">
    <property type="entry name" value="U1 small nuclear ribonucleoprotein A"/>
    <property type="match status" value="1"/>
</dbReference>
<organism evidence="13">
    <name type="scientific">Aureoumbra lagunensis</name>
    <dbReference type="NCBI Taxonomy" id="44058"/>
    <lineage>
        <taxon>Eukaryota</taxon>
        <taxon>Sar</taxon>
        <taxon>Stramenopiles</taxon>
        <taxon>Ochrophyta</taxon>
        <taxon>Pelagophyceae</taxon>
        <taxon>Pelagomonadales</taxon>
        <taxon>Aureoumbra</taxon>
    </lineage>
</organism>
<dbReference type="Gene3D" id="3.30.70.330">
    <property type="match status" value="2"/>
</dbReference>
<sequence>MEEVEDVALQVNQTLYINNLNEKIKKQVLKKALYSLFSQFGKILDLVCCRGIRLRGQAWICFADIGAATSAMQKMQGFPFYDKPMRIAFAKSKSDIIAKADGTFVSREKRKRESPPAANTDAAHQAPQKKQLPTPPTNLTPPSNVLFAQNLPDECNQNMLVILFQQYTGYKEVRMVPGKKGIAFIEFADDVQASLALAGLNGFSLSPTHALNLSFAKR</sequence>
<dbReference type="GO" id="GO:0030532">
    <property type="term" value="C:small nuclear ribonucleoprotein complex"/>
    <property type="evidence" value="ECO:0007669"/>
    <property type="project" value="UniProtKB-ARBA"/>
</dbReference>
<evidence type="ECO:0000256" key="11">
    <source>
        <dbReference type="SAM" id="MobiDB-lite"/>
    </source>
</evidence>
<evidence type="ECO:0000313" key="13">
    <source>
        <dbReference type="EMBL" id="CAE0360998.1"/>
    </source>
</evidence>
<dbReference type="GO" id="GO:0003723">
    <property type="term" value="F:RNA binding"/>
    <property type="evidence" value="ECO:0007669"/>
    <property type="project" value="UniProtKB-UniRule"/>
</dbReference>
<dbReference type="InterPro" id="IPR000504">
    <property type="entry name" value="RRM_dom"/>
</dbReference>
<evidence type="ECO:0000256" key="10">
    <source>
        <dbReference type="PROSITE-ProRule" id="PRU00176"/>
    </source>
</evidence>
<comment type="similarity">
    <text evidence="2">Belongs to the RRM U1 A/B'' family.</text>
</comment>
<keyword evidence="3" id="KW-0507">mRNA processing</keyword>
<evidence type="ECO:0000256" key="1">
    <source>
        <dbReference type="ARBA" id="ARBA00004123"/>
    </source>
</evidence>
<protein>
    <recommendedName>
        <fullName evidence="12">RRM domain-containing protein</fullName>
    </recommendedName>
</protein>
<evidence type="ECO:0000256" key="4">
    <source>
        <dbReference type="ARBA" id="ARBA00022728"/>
    </source>
</evidence>
<evidence type="ECO:0000256" key="8">
    <source>
        <dbReference type="ARBA" id="ARBA00023242"/>
    </source>
</evidence>
<dbReference type="SMART" id="SM00360">
    <property type="entry name" value="RRM"/>
    <property type="match status" value="2"/>
</dbReference>
<dbReference type="FunFam" id="3.30.70.330:FF:000029">
    <property type="entry name" value="U2 small nuclear ribonucleoprotein B"/>
    <property type="match status" value="1"/>
</dbReference>
<keyword evidence="6 10" id="KW-0694">RNA-binding</keyword>
<keyword evidence="5" id="KW-0677">Repeat</keyword>
<dbReference type="PROSITE" id="PS50102">
    <property type="entry name" value="RRM"/>
    <property type="match status" value="2"/>
</dbReference>
<keyword evidence="7" id="KW-0508">mRNA splicing</keyword>
<evidence type="ECO:0000256" key="5">
    <source>
        <dbReference type="ARBA" id="ARBA00022737"/>
    </source>
</evidence>
<dbReference type="AlphaFoldDB" id="A0A7S3NJ60"/>
<dbReference type="PANTHER" id="PTHR10501">
    <property type="entry name" value="U1 SMALL NUCLEAR RIBONUCLEOPROTEIN A/U2 SMALL NUCLEAR RIBONUCLEOPROTEIN B"/>
    <property type="match status" value="1"/>
</dbReference>
<dbReference type="GO" id="GO:0006397">
    <property type="term" value="P:mRNA processing"/>
    <property type="evidence" value="ECO:0007669"/>
    <property type="project" value="UniProtKB-KW"/>
</dbReference>
<evidence type="ECO:0000256" key="6">
    <source>
        <dbReference type="ARBA" id="ARBA00022884"/>
    </source>
</evidence>
<feature type="domain" description="RRM" evidence="12">
    <location>
        <begin position="144"/>
        <end position="218"/>
    </location>
</feature>
<dbReference type="GO" id="GO:0008380">
    <property type="term" value="P:RNA splicing"/>
    <property type="evidence" value="ECO:0007669"/>
    <property type="project" value="UniProtKB-KW"/>
</dbReference>
<keyword evidence="8" id="KW-0539">Nucleus</keyword>
<proteinExistence type="inferred from homology"/>
<reference evidence="13" key="1">
    <citation type="submission" date="2021-01" db="EMBL/GenBank/DDBJ databases">
        <authorList>
            <person name="Corre E."/>
            <person name="Pelletier E."/>
            <person name="Niang G."/>
            <person name="Scheremetjew M."/>
            <person name="Finn R."/>
            <person name="Kale V."/>
            <person name="Holt S."/>
            <person name="Cochrane G."/>
            <person name="Meng A."/>
            <person name="Brown T."/>
            <person name="Cohen L."/>
        </authorList>
    </citation>
    <scope>NUCLEOTIDE SEQUENCE</scope>
    <source>
        <strain evidence="13">CCMP1510</strain>
    </source>
</reference>
<dbReference type="EMBL" id="HBIJ01002539">
    <property type="protein sequence ID" value="CAE0360998.1"/>
    <property type="molecule type" value="Transcribed_RNA"/>
</dbReference>
<dbReference type="InterPro" id="IPR035979">
    <property type="entry name" value="RBD_domain_sf"/>
</dbReference>